<dbReference type="SUPFAM" id="SSF51197">
    <property type="entry name" value="Clavaminate synthase-like"/>
    <property type="match status" value="1"/>
</dbReference>
<sequence length="158" mass="17658">MMLGNLLSWPLQQAVFPAAVNHALALLQQQDLATLPAGRYPLDGDKLFFMIQEMNTRPQQDKKPEAHREHADIQLLLAGNERYGMAPPAPESCIVEDRRDTHDIAFYAAPADEVFFDLQPGMFAVFFPGELHRPCCAVAEAQPIRKAVVKIHRSLLGL</sequence>
<reference evidence="1 2" key="1">
    <citation type="submission" date="2017-04" db="EMBL/GenBank/DDBJ databases">
        <authorList>
            <person name="Afonso C.L."/>
            <person name="Miller P.J."/>
            <person name="Scott M.A."/>
            <person name="Spackman E."/>
            <person name="Goraichik I."/>
            <person name="Dimitrov K.M."/>
            <person name="Suarez D.L."/>
            <person name="Swayne D.E."/>
        </authorList>
    </citation>
    <scope>NUCLEOTIDE SEQUENCE [LARGE SCALE GENOMIC DNA]</scope>
    <source>
        <strain evidence="1 2">DSM 23236</strain>
    </source>
</reference>
<evidence type="ECO:0000313" key="2">
    <source>
        <dbReference type="Proteomes" id="UP000192761"/>
    </source>
</evidence>
<evidence type="ECO:0000313" key="1">
    <source>
        <dbReference type="EMBL" id="SMC22216.1"/>
    </source>
</evidence>
<accession>A0A1W1XE46</accession>
<organism evidence="1 2">
    <name type="scientific">Andreprevotia lacus DSM 23236</name>
    <dbReference type="NCBI Taxonomy" id="1121001"/>
    <lineage>
        <taxon>Bacteria</taxon>
        <taxon>Pseudomonadati</taxon>
        <taxon>Pseudomonadota</taxon>
        <taxon>Betaproteobacteria</taxon>
        <taxon>Neisseriales</taxon>
        <taxon>Chitinibacteraceae</taxon>
        <taxon>Andreprevotia</taxon>
    </lineage>
</organism>
<name>A0A1W1XE46_9NEIS</name>
<dbReference type="Gene3D" id="2.60.120.370">
    <property type="entry name" value="YhcH/YjgK/YiaL"/>
    <property type="match status" value="1"/>
</dbReference>
<dbReference type="Proteomes" id="UP000192761">
    <property type="component" value="Unassembled WGS sequence"/>
</dbReference>
<dbReference type="EMBL" id="FWXD01000006">
    <property type="protein sequence ID" value="SMC22216.1"/>
    <property type="molecule type" value="Genomic_DNA"/>
</dbReference>
<dbReference type="GO" id="GO:0005829">
    <property type="term" value="C:cytosol"/>
    <property type="evidence" value="ECO:0007669"/>
    <property type="project" value="TreeGrafter"/>
</dbReference>
<protein>
    <submittedName>
        <fullName evidence="1">Biofilm protein TabA</fullName>
    </submittedName>
</protein>
<dbReference type="PANTHER" id="PTHR34986:SF1">
    <property type="entry name" value="PROTEIN YIAL"/>
    <property type="match status" value="1"/>
</dbReference>
<dbReference type="Pfam" id="PF04074">
    <property type="entry name" value="DUF386"/>
    <property type="match status" value="1"/>
</dbReference>
<proteinExistence type="predicted"/>
<dbReference type="OrthoDB" id="6196468at2"/>
<dbReference type="RefSeq" id="WP_084090032.1">
    <property type="nucleotide sequence ID" value="NZ_FWXD01000006.1"/>
</dbReference>
<dbReference type="PANTHER" id="PTHR34986">
    <property type="entry name" value="EVOLVED BETA-GALACTOSIDASE SUBUNIT BETA"/>
    <property type="match status" value="1"/>
</dbReference>
<dbReference type="AlphaFoldDB" id="A0A1W1XE46"/>
<dbReference type="NCBIfam" id="TIGR00022">
    <property type="entry name" value="YhcH/YjgK/YiaL family protein"/>
    <property type="match status" value="1"/>
</dbReference>
<gene>
    <name evidence="1" type="ORF">SAMN02745857_01370</name>
</gene>
<keyword evidence="2" id="KW-1185">Reference proteome</keyword>
<dbReference type="InterPro" id="IPR004375">
    <property type="entry name" value="NanQ/TabA/YiaL"/>
</dbReference>
<dbReference type="InterPro" id="IPR037012">
    <property type="entry name" value="NanQ/TabA/YiaL_sf"/>
</dbReference>
<dbReference type="STRING" id="1121001.SAMN02745857_01370"/>